<feature type="domain" description="DUF4585" evidence="2">
    <location>
        <begin position="2952"/>
        <end position="3024"/>
    </location>
</feature>
<feature type="region of interest" description="Disordered" evidence="1">
    <location>
        <begin position="1725"/>
        <end position="1761"/>
    </location>
</feature>
<evidence type="ECO:0000256" key="1">
    <source>
        <dbReference type="SAM" id="MobiDB-lite"/>
    </source>
</evidence>
<feature type="compositionally biased region" description="Polar residues" evidence="1">
    <location>
        <begin position="20"/>
        <end position="31"/>
    </location>
</feature>
<feature type="region of interest" description="Disordered" evidence="1">
    <location>
        <begin position="354"/>
        <end position="373"/>
    </location>
</feature>
<feature type="region of interest" description="Disordered" evidence="1">
    <location>
        <begin position="2185"/>
        <end position="2208"/>
    </location>
</feature>
<feature type="compositionally biased region" description="Polar residues" evidence="1">
    <location>
        <begin position="2647"/>
        <end position="2663"/>
    </location>
</feature>
<feature type="compositionally biased region" description="Basic residues" evidence="1">
    <location>
        <begin position="9"/>
        <end position="19"/>
    </location>
</feature>
<dbReference type="InterPro" id="IPR027838">
    <property type="entry name" value="DUF4585"/>
</dbReference>
<feature type="region of interest" description="Disordered" evidence="1">
    <location>
        <begin position="572"/>
        <end position="611"/>
    </location>
</feature>
<accession>A0A556TN24</accession>
<feature type="region of interest" description="Disordered" evidence="1">
    <location>
        <begin position="2623"/>
        <end position="2667"/>
    </location>
</feature>
<dbReference type="PANTHER" id="PTHR33775:SF2">
    <property type="entry name" value="CARDIAC-ENRICHED FHL2-INTERACTING PROTEIN"/>
    <property type="match status" value="1"/>
</dbReference>
<feature type="compositionally biased region" description="Polar residues" evidence="1">
    <location>
        <begin position="2185"/>
        <end position="2204"/>
    </location>
</feature>
<feature type="compositionally biased region" description="Polar residues" evidence="1">
    <location>
        <begin position="840"/>
        <end position="850"/>
    </location>
</feature>
<feature type="compositionally biased region" description="Polar residues" evidence="1">
    <location>
        <begin position="354"/>
        <end position="367"/>
    </location>
</feature>
<dbReference type="OrthoDB" id="8945866at2759"/>
<feature type="compositionally biased region" description="Basic and acidic residues" evidence="1">
    <location>
        <begin position="1742"/>
        <end position="1761"/>
    </location>
</feature>
<reference evidence="3 4" key="1">
    <citation type="journal article" date="2019" name="Genome Biol. Evol.">
        <title>Whole-Genome Sequencing of the Giant Devil Catfish, Bagarius yarrelli.</title>
        <authorList>
            <person name="Jiang W."/>
            <person name="Lv Y."/>
            <person name="Cheng L."/>
            <person name="Yang K."/>
            <person name="Chao B."/>
            <person name="Wang X."/>
            <person name="Li Y."/>
            <person name="Pan X."/>
            <person name="You X."/>
            <person name="Zhang Y."/>
            <person name="Yang J."/>
            <person name="Li J."/>
            <person name="Zhang X."/>
            <person name="Liu S."/>
            <person name="Sun C."/>
            <person name="Yang J."/>
            <person name="Shi Q."/>
        </authorList>
    </citation>
    <scope>NUCLEOTIDE SEQUENCE [LARGE SCALE GENOMIC DNA]</scope>
    <source>
        <strain evidence="3">JWS20170419001</strain>
        <tissue evidence="3">Muscle</tissue>
    </source>
</reference>
<evidence type="ECO:0000259" key="2">
    <source>
        <dbReference type="Pfam" id="PF15232"/>
    </source>
</evidence>
<dbReference type="GO" id="GO:0030018">
    <property type="term" value="C:Z disc"/>
    <property type="evidence" value="ECO:0007669"/>
    <property type="project" value="TreeGrafter"/>
</dbReference>
<feature type="compositionally biased region" description="Polar residues" evidence="1">
    <location>
        <begin position="1645"/>
        <end position="1656"/>
    </location>
</feature>
<name>A0A556TN24_BAGYA</name>
<evidence type="ECO:0000313" key="4">
    <source>
        <dbReference type="Proteomes" id="UP000319801"/>
    </source>
</evidence>
<dbReference type="GO" id="GO:0070886">
    <property type="term" value="P:positive regulation of calcineurin-NFAT signaling cascade"/>
    <property type="evidence" value="ECO:0007669"/>
    <property type="project" value="TreeGrafter"/>
</dbReference>
<feature type="region of interest" description="Disordered" evidence="1">
    <location>
        <begin position="2765"/>
        <end position="2791"/>
    </location>
</feature>
<feature type="region of interest" description="Disordered" evidence="1">
    <location>
        <begin position="1611"/>
        <end position="1671"/>
    </location>
</feature>
<evidence type="ECO:0000313" key="3">
    <source>
        <dbReference type="EMBL" id="TSK22769.1"/>
    </source>
</evidence>
<dbReference type="PANTHER" id="PTHR33775">
    <property type="entry name" value="CARDIAC-ENRICHED FHL2-INTERACTING PROTEIN-RELATED"/>
    <property type="match status" value="1"/>
</dbReference>
<feature type="compositionally biased region" description="Basic and acidic residues" evidence="1">
    <location>
        <begin position="1830"/>
        <end position="1842"/>
    </location>
</feature>
<sequence>MSSLEKRQANRRGSAHGSRKCSNGISNTPSVGSFMDDTDREVSSLTDRAFRSLCIGEDAIYNDLEVSSPADQHKACAEKALQKKDLRMASQTFSSHGIQFEETERKLEVGSTFQHSGVDTAQERVLRDESLSYISNGCMEAMWQQKRSASRVSSLIKAFSSGECYTDSGAPDTVKDKYQDLNNRSWDKSALLSMQRELTEFSSGCCPNLKSGPLQSHGNHFHAVSWMNTTTSSKTNFKALNTNNLFCHSEFSPFQLWKDYNRFPFKTGEPPGFVSGFSRWYDSPFYKELTTTNRITSSPAEGRQFTQRKIEDVAASHCSRSTVIQKALAIEKRCESEMASNCPPWKNNNFVKNKLPSNRPSTVSPSNEKVHRPDSSLLYHSRQAYEVQHKVGKVGSADMSSRTTPFNISQLLTPVIPGRQETDTSEILQFARTPLLSECDADLKAQSDVKQSRDSYKSKASSLLFNLKDNRKRVKSTYSPTKFKCFEISDRNKQPSKLEGHESRLSETSGSIVPIQEHATIPAARQLCNQPNYELPLLQTAEHQQNADKPHNNIALVSPYGTTNSNIPYLSPQNKHPDLLTNRESDNNRVLRKSGRGNSGERPVGYINDSTRIFGTTKPETENILSKAQLPAHLSEDMPAKPTFCRREDSAHQNIEMETNFVRTPTSSQYINNQVTDKNLSWKRAEPVNMSTKEMVNNEIKDPLHYKGEIASLIEMDKQRKATAKQYLPSANEGFFMSKDTCMNKVNGNGNDSWVSKYKQIQDTKSSFQTGYPDQSIQNKLVQDYQKTSQHLDNCQQNSLQKMAVTQREIGGTKITTHENTEVCFPRKFKYSASDMDSAKNYSQRPQFLQSEEKSRNNEGSVAYQPYKYESNKQWHIATTENRHSMGEECMSRRHQQSEIKAEQRDEENYIHSLSRISYIPQQSTAYSVIASQRHWITEDTAKTEELKPNNQIHHKQTDMNTDLNNPNIQRTLQNKNTLQTRGDKFNINDILSVRDNEHARRIRENKYSFNGQVGDPTKVENLTSSVTSDEAEDMAAKKVRSRAKHDGNSSIKTHECRHENTNVLYGHVRNEAHIPNDMKERPEKDIFPINENNKFTLRALSYKEKGQTKQEILTSKLKAHAQKEISAIKEKGLTKHAITPRNPIKQSTSASNDKEQIMQEIRSPQKEITAEKLNHLFQDITYSSVSLYKEQRNHSRTEPKDESLTEKEELLAEELSLETDKVTDKEQIQIQMINSQEITDVDKKHYEVQKVVEKNVQQSNMQYKEDQIGKPSKDYEKEKFTNHSGTARETVSATCFSDSEESVVKKEDNTSLNLSTTYKENSTAKHEELAKTPTNNFKLFDVLGNAVTLKSSVNRAKEQLSDDTTTEPPADTNTVFLKCHELVEPTKSENDTRKESPFKARELEVNTRQDKTPLGWMKVTAVEKTVEFTETANRETVNTEQERNHLQNKAAENNTLISVTSPKTSFQYSQQNTETQEKKTWPENQDIQEDAVLRTKTNNDSFNQQNHITVDDDDTLKSSQNLNASNELGNHLSLGLNKPVSMESDSLEKNNYSLEQETNIKMLQCENREIQETMCHSKIEQQEGSERALDTENHNQKAEEFQKHIESLPTENKLSADDVQTSNCNSSTSPCNKHEKSKDCLPNITITSTDQQLSSHPAEDQSVDDTNPVPESHIIHISSKEDSSPINEPVIYSICVSSTTEDVPEEEPMIFRISVSSLSDALKIPAPKKQEKSSKQLSVAQEEKDNKETSDNTNKEGDFLECKENSKEVKLGLNNDTAKEETALKNYDSSASKDKLDYYRSTEKNNISSSYESLLAKCGLPERDTIHLEPDQKEQGEDPKNIKAKNTTTNNPMNDVHVPVKNLTSANSTRNSPAFKKSNSPKESPKVLRHSEKTHEQHVTFSEHGHQISSDIVFSNRNHNQDVPTTQELLMSKVVPICKNAVDNQSGEQIKDNGNVQLKENKQVRQKVQTNETEQKENRGEVINKTTEMVQVKCETDSKITAKFNIADNSNVSSNYSSNELPQTSSTISTNDQIRIENQNTELSLTQNSQNVIDRKGDIKGPTLTYRTPMECKGNSFIQEKLKKEHLQTGDNKAIQTNDKMLVGNEVNVSQVIDSQNKISNFSNEQTRENPKVNRNLIKYAMSYGQDSSQEDKYVHQNNIKSRIQEDAVRTRGALPASNVKENAQNTTPEKVTETGINSSAPGMTNDGLEKAEIEKWKKELTQKEREIKRNEVTLLNKDPKTVSSIIKADEKDAECKFSKEEKKLNEGKAQTQAKKDIRFGQLVIDNTNKSAGEIEIKAETRAFIESIDTIGCDIESSRKVLREKPGQPRYVNNPQKNSLLERKEKTYDGTNTVKTYPQSEYPDTVLTKQEPIFTKSEFTQEDKKTTRPEISALADYARLRVISAEDDTNTEKDILQKMNTSQKYNLSAGESQKVNLSMSVDDTEQNKQLSVNKKSENLNTPMTHLQAQQQQTDKTEDEILAGQQPKVGSLAKSSGISVYTIENTESTKEKTINHMQSNARQSLTAKDNRYSRSLEVQNSHANSLFVRTQIENNYDTKPNQSVNANIVERKIYPPIKNAQCVTPVSIKTERNNANSPTNEDIKANETSEELQYYIVNGMESETKPKNTFEPPLLNHNISSKKDSNETPVTPATAPRSNTSSPAMGKPIMFRVKDNTGKTSSVTKTVRPRFHRSFSEEFRVGTPADSCFGPEKDKMEYDQLNDRKESGNVPGLSEQSLPSHRFPNAKEIQTRNVLLSPGFTALKHPRSYSRRSHMAEGNESQPEDEQSLVDDSSLMTNSIHLDTEHHRHTYARPESSCHERPESACYERPESACYERPESACYERPESACYERPESACSDMRSTSKPPAVPPKTEKALRRAKRLTSRRIRKVEDKMASDTPVPAECKSIRTVSSLPASPMVQVSTTQSVQASPLVAQYHVAPPASSIVAHSFPVTQRKLLQDPNSGQVFMVDMPVHVKTKTFFDPATGKYLQLNVQQRAQSTLSQPASLEMLRHPYVLYPGFLPMPVSVSSVPSVRSSSQMSAPATLTEDSNQPKARQELGKHEISKPEHHRNVQQHNRAVYRTPGQIGREILHSENVRMTPRQTHIITMSELEDFAVENRLTNVQINECISTFVNKRIL</sequence>
<dbReference type="InterPro" id="IPR052303">
    <property type="entry name" value="CEFIP"/>
</dbReference>
<dbReference type="EMBL" id="VCAZ01000006">
    <property type="protein sequence ID" value="TSK22769.1"/>
    <property type="molecule type" value="Genomic_DNA"/>
</dbReference>
<feature type="region of interest" description="Disordered" evidence="1">
    <location>
        <begin position="1"/>
        <end position="37"/>
    </location>
</feature>
<protein>
    <recommendedName>
        <fullName evidence="2">DUF4585 domain-containing protein</fullName>
    </recommendedName>
</protein>
<feature type="region of interest" description="Disordered" evidence="1">
    <location>
        <begin position="2856"/>
        <end position="2875"/>
    </location>
</feature>
<proteinExistence type="predicted"/>
<organism evidence="3 4">
    <name type="scientific">Bagarius yarrelli</name>
    <name type="common">Goonch</name>
    <name type="synonym">Bagrus yarrelli</name>
    <dbReference type="NCBI Taxonomy" id="175774"/>
    <lineage>
        <taxon>Eukaryota</taxon>
        <taxon>Metazoa</taxon>
        <taxon>Chordata</taxon>
        <taxon>Craniata</taxon>
        <taxon>Vertebrata</taxon>
        <taxon>Euteleostomi</taxon>
        <taxon>Actinopterygii</taxon>
        <taxon>Neopterygii</taxon>
        <taxon>Teleostei</taxon>
        <taxon>Ostariophysi</taxon>
        <taxon>Siluriformes</taxon>
        <taxon>Sisoridae</taxon>
        <taxon>Sisorinae</taxon>
        <taxon>Bagarius</taxon>
    </lineage>
</organism>
<feature type="region of interest" description="Disordered" evidence="1">
    <location>
        <begin position="836"/>
        <end position="864"/>
    </location>
</feature>
<feature type="compositionally biased region" description="Polar residues" evidence="1">
    <location>
        <begin position="1863"/>
        <end position="1883"/>
    </location>
</feature>
<feature type="compositionally biased region" description="Basic and acidic residues" evidence="1">
    <location>
        <begin position="575"/>
        <end position="589"/>
    </location>
</feature>
<feature type="region of interest" description="Disordered" evidence="1">
    <location>
        <begin position="1830"/>
        <end position="1886"/>
    </location>
</feature>
<feature type="compositionally biased region" description="Low complexity" evidence="1">
    <location>
        <begin position="1622"/>
        <end position="1632"/>
    </location>
</feature>
<keyword evidence="4" id="KW-1185">Reference proteome</keyword>
<gene>
    <name evidence="3" type="ORF">Baya_2127</name>
</gene>
<comment type="caution">
    <text evidence="3">The sequence shown here is derived from an EMBL/GenBank/DDBJ whole genome shotgun (WGS) entry which is preliminary data.</text>
</comment>
<dbReference type="Pfam" id="PF15232">
    <property type="entry name" value="DUF4585"/>
    <property type="match status" value="1"/>
</dbReference>
<dbReference type="Proteomes" id="UP000319801">
    <property type="component" value="Unassembled WGS sequence"/>
</dbReference>